<dbReference type="Proteomes" id="UP001482620">
    <property type="component" value="Unassembled WGS sequence"/>
</dbReference>
<proteinExistence type="predicted"/>
<evidence type="ECO:0000313" key="2">
    <source>
        <dbReference type="EMBL" id="MEQ2237630.1"/>
    </source>
</evidence>
<keyword evidence="1" id="KW-1133">Transmembrane helix</keyword>
<organism evidence="2 3">
    <name type="scientific">Ilyodon furcidens</name>
    <name type="common">goldbreast splitfin</name>
    <dbReference type="NCBI Taxonomy" id="33524"/>
    <lineage>
        <taxon>Eukaryota</taxon>
        <taxon>Metazoa</taxon>
        <taxon>Chordata</taxon>
        <taxon>Craniata</taxon>
        <taxon>Vertebrata</taxon>
        <taxon>Euteleostomi</taxon>
        <taxon>Actinopterygii</taxon>
        <taxon>Neopterygii</taxon>
        <taxon>Teleostei</taxon>
        <taxon>Neoteleostei</taxon>
        <taxon>Acanthomorphata</taxon>
        <taxon>Ovalentaria</taxon>
        <taxon>Atherinomorphae</taxon>
        <taxon>Cyprinodontiformes</taxon>
        <taxon>Goodeidae</taxon>
        <taxon>Ilyodon</taxon>
    </lineage>
</organism>
<accession>A0ABV0TXH2</accession>
<reference evidence="2 3" key="1">
    <citation type="submission" date="2021-06" db="EMBL/GenBank/DDBJ databases">
        <authorList>
            <person name="Palmer J.M."/>
        </authorList>
    </citation>
    <scope>NUCLEOTIDE SEQUENCE [LARGE SCALE GENOMIC DNA]</scope>
    <source>
        <strain evidence="3">if_2019</strain>
        <tissue evidence="2">Muscle</tissue>
    </source>
</reference>
<keyword evidence="3" id="KW-1185">Reference proteome</keyword>
<name>A0ABV0TXH2_9TELE</name>
<keyword evidence="1" id="KW-0812">Transmembrane</keyword>
<evidence type="ECO:0000256" key="1">
    <source>
        <dbReference type="SAM" id="Phobius"/>
    </source>
</evidence>
<dbReference type="EMBL" id="JAHRIQ010049372">
    <property type="protein sequence ID" value="MEQ2237630.1"/>
    <property type="molecule type" value="Genomic_DNA"/>
</dbReference>
<protein>
    <submittedName>
        <fullName evidence="2">Uncharacterized protein</fullName>
    </submittedName>
</protein>
<evidence type="ECO:0000313" key="3">
    <source>
        <dbReference type="Proteomes" id="UP001482620"/>
    </source>
</evidence>
<feature type="transmembrane region" description="Helical" evidence="1">
    <location>
        <begin position="110"/>
        <end position="131"/>
    </location>
</feature>
<feature type="transmembrane region" description="Helical" evidence="1">
    <location>
        <begin position="85"/>
        <end position="105"/>
    </location>
</feature>
<gene>
    <name evidence="2" type="ORF">ILYODFUR_025091</name>
</gene>
<keyword evidence="1" id="KW-0472">Membrane</keyword>
<comment type="caution">
    <text evidence="2">The sequence shown here is derived from an EMBL/GenBank/DDBJ whole genome shotgun (WGS) entry which is preliminary data.</text>
</comment>
<sequence>MNLLSFWSPISSAADLQGVAADPLAIAADIQGSLPISRVPAVPAWLTRAPPWFQVARAPQPSSCSPGHPSEQSIHDLWVARLNSVFFWFTLHFHLYLSSLVVIVYRWFLVVDILCCSVMPGSATLCIGLILDPYVLGLPVSFRTFHVCLDL</sequence>